<feature type="transmembrane region" description="Helical" evidence="3">
    <location>
        <begin position="111"/>
        <end position="131"/>
    </location>
</feature>
<feature type="transmembrane region" description="Helical" evidence="3">
    <location>
        <begin position="178"/>
        <end position="198"/>
    </location>
</feature>
<feature type="transmembrane region" description="Helical" evidence="3">
    <location>
        <begin position="54"/>
        <end position="74"/>
    </location>
</feature>
<feature type="transmembrane region" description="Helical" evidence="3">
    <location>
        <begin position="138"/>
        <end position="158"/>
    </location>
</feature>
<dbReference type="Gene3D" id="1.10.1760.20">
    <property type="match status" value="1"/>
</dbReference>
<comment type="similarity">
    <text evidence="1 2">Belongs to the BioY family.</text>
</comment>
<dbReference type="EMBL" id="JAGIOF010000001">
    <property type="protein sequence ID" value="MBP2386433.1"/>
    <property type="molecule type" value="Genomic_DNA"/>
</dbReference>
<evidence type="ECO:0000256" key="1">
    <source>
        <dbReference type="ARBA" id="ARBA00010692"/>
    </source>
</evidence>
<protein>
    <recommendedName>
        <fullName evidence="2">Biotin transporter</fullName>
    </recommendedName>
</protein>
<keyword evidence="2" id="KW-0813">Transport</keyword>
<dbReference type="InterPro" id="IPR003784">
    <property type="entry name" value="BioY"/>
</dbReference>
<keyword evidence="5" id="KW-1185">Reference proteome</keyword>
<keyword evidence="2 3" id="KW-0472">Membrane</keyword>
<dbReference type="Pfam" id="PF02632">
    <property type="entry name" value="BioY"/>
    <property type="match status" value="1"/>
</dbReference>
<evidence type="ECO:0000256" key="3">
    <source>
        <dbReference type="SAM" id="Phobius"/>
    </source>
</evidence>
<proteinExistence type="inferred from homology"/>
<name>A0ABS4XDF2_9MICC</name>
<dbReference type="PANTHER" id="PTHR34295">
    <property type="entry name" value="BIOTIN TRANSPORTER BIOY"/>
    <property type="match status" value="1"/>
</dbReference>
<dbReference type="PIRSF" id="PIRSF016661">
    <property type="entry name" value="BioY"/>
    <property type="match status" value="1"/>
</dbReference>
<accession>A0ABS4XDF2</accession>
<evidence type="ECO:0000313" key="4">
    <source>
        <dbReference type="EMBL" id="MBP2386433.1"/>
    </source>
</evidence>
<feature type="transmembrane region" description="Helical" evidence="3">
    <location>
        <begin position="29"/>
        <end position="48"/>
    </location>
</feature>
<evidence type="ECO:0000313" key="5">
    <source>
        <dbReference type="Proteomes" id="UP001296993"/>
    </source>
</evidence>
<evidence type="ECO:0000256" key="2">
    <source>
        <dbReference type="PIRNR" id="PIRNR016661"/>
    </source>
</evidence>
<keyword evidence="2" id="KW-1003">Cell membrane</keyword>
<dbReference type="RefSeq" id="WP_209997329.1">
    <property type="nucleotide sequence ID" value="NZ_BAAAJY010000002.1"/>
</dbReference>
<keyword evidence="3" id="KW-0812">Transmembrane</keyword>
<gene>
    <name evidence="4" type="ORF">JOF47_001944</name>
</gene>
<sequence>MSHSTKAPATLGTTPPGARLGARLGARDLALVAVFAAFIAVLTLVPAVPVGALGVPITLQTLGVALTALILGSLRGASATALYLAVGLAGVPIFAKFSGGLGSLASPSAGYLLAFPIAALVTGALATLVLRKFTRRRLLWLFLSAMGGSIIVIHPLGILGMSLNAGIPLQQALIVDMAYWPGDLVKNFVAASIALSVFKAFPKMARRNYNA</sequence>
<dbReference type="Proteomes" id="UP001296993">
    <property type="component" value="Unassembled WGS sequence"/>
</dbReference>
<organism evidence="4 5">
    <name type="scientific">Paeniglutamicibacter kerguelensis</name>
    <dbReference type="NCBI Taxonomy" id="254788"/>
    <lineage>
        <taxon>Bacteria</taxon>
        <taxon>Bacillati</taxon>
        <taxon>Actinomycetota</taxon>
        <taxon>Actinomycetes</taxon>
        <taxon>Micrococcales</taxon>
        <taxon>Micrococcaceae</taxon>
        <taxon>Paeniglutamicibacter</taxon>
    </lineage>
</organism>
<reference evidence="4 5" key="1">
    <citation type="submission" date="2021-03" db="EMBL/GenBank/DDBJ databases">
        <title>Sequencing the genomes of 1000 actinobacteria strains.</title>
        <authorList>
            <person name="Klenk H.-P."/>
        </authorList>
    </citation>
    <scope>NUCLEOTIDE SEQUENCE [LARGE SCALE GENOMIC DNA]</scope>
    <source>
        <strain evidence="4 5">DSM 15797</strain>
    </source>
</reference>
<dbReference type="PANTHER" id="PTHR34295:SF1">
    <property type="entry name" value="BIOTIN TRANSPORTER BIOY"/>
    <property type="match status" value="1"/>
</dbReference>
<comment type="subcellular location">
    <subcellularLocation>
        <location evidence="2">Cell membrane</location>
        <topology evidence="2">Multi-pass membrane protein</topology>
    </subcellularLocation>
</comment>
<feature type="transmembrane region" description="Helical" evidence="3">
    <location>
        <begin position="81"/>
        <end position="99"/>
    </location>
</feature>
<comment type="caution">
    <text evidence="4">The sequence shown here is derived from an EMBL/GenBank/DDBJ whole genome shotgun (WGS) entry which is preliminary data.</text>
</comment>
<keyword evidence="3" id="KW-1133">Transmembrane helix</keyword>